<sequence>MKYVVDHHKKHVHEQRYSLDNCGVDRIPSDAVEFTDSQDYIKDLENTHSYVKCPYCHEVPLLID</sequence>
<accession>A0A1G7X8T0</accession>
<protein>
    <submittedName>
        <fullName evidence="1">Uncharacterized protein</fullName>
    </submittedName>
</protein>
<dbReference type="RefSeq" id="WP_074508982.1">
    <property type="nucleotide sequence ID" value="NZ_CP051177.1"/>
</dbReference>
<name>A0A1G7X8T0_9BACL</name>
<evidence type="ECO:0000313" key="2">
    <source>
        <dbReference type="Proteomes" id="UP000509222"/>
    </source>
</evidence>
<reference evidence="2" key="2">
    <citation type="submission" date="2020-06" db="EMBL/GenBank/DDBJ databases">
        <title>Isolation of Planomicrobium glaciei.</title>
        <authorList>
            <person name="Malisova L."/>
            <person name="Safrankova R."/>
            <person name="Jakubu V."/>
            <person name="Spanelova P."/>
        </authorList>
    </citation>
    <scope>NUCLEOTIDE SEQUENCE [LARGE SCALE GENOMIC DNA]</scope>
    <source>
        <strain evidence="2">NRL-ATB46093</strain>
    </source>
</reference>
<dbReference type="AlphaFoldDB" id="A0A1G7X8T0"/>
<reference evidence="1 2" key="1">
    <citation type="submission" date="2020-04" db="EMBL/GenBank/DDBJ databases">
        <authorList>
            <person name="Pajer P."/>
            <person name="Broz P."/>
        </authorList>
    </citation>
    <scope>NUCLEOTIDE SEQUENCE [LARGE SCALE GENOMIC DNA]</scope>
    <source>
        <strain evidence="2">NRL-ATB46093</strain>
    </source>
</reference>
<gene>
    <name evidence="1" type="ORF">HF394_06110</name>
</gene>
<proteinExistence type="predicted"/>
<dbReference type="OrthoDB" id="2454248at2"/>
<organism evidence="1 2">
    <name type="scientific">Planococcus glaciei</name>
    <dbReference type="NCBI Taxonomy" id="459472"/>
    <lineage>
        <taxon>Bacteria</taxon>
        <taxon>Bacillati</taxon>
        <taxon>Bacillota</taxon>
        <taxon>Bacilli</taxon>
        <taxon>Bacillales</taxon>
        <taxon>Caryophanaceae</taxon>
        <taxon>Planococcus</taxon>
    </lineage>
</organism>
<evidence type="ECO:0000313" key="1">
    <source>
        <dbReference type="EMBL" id="QKX50198.1"/>
    </source>
</evidence>
<keyword evidence="2" id="KW-1185">Reference proteome</keyword>
<dbReference type="Proteomes" id="UP000509222">
    <property type="component" value="Chromosome"/>
</dbReference>
<dbReference type="EMBL" id="CP051177">
    <property type="protein sequence ID" value="QKX50198.1"/>
    <property type="molecule type" value="Genomic_DNA"/>
</dbReference>